<dbReference type="EMBL" id="CP000780">
    <property type="protein sequence ID" value="ABS55439.1"/>
    <property type="molecule type" value="Genomic_DNA"/>
</dbReference>
<evidence type="ECO:0000313" key="3">
    <source>
        <dbReference type="Proteomes" id="UP000002408"/>
    </source>
</evidence>
<proteinExistence type="predicted"/>
<dbReference type="OrthoDB" id="148086at2157"/>
<dbReference type="GeneID" id="5409967"/>
<evidence type="ECO:0000259" key="1">
    <source>
        <dbReference type="Pfam" id="PF01968"/>
    </source>
</evidence>
<dbReference type="Pfam" id="PF01968">
    <property type="entry name" value="Hydantoinase_A"/>
    <property type="match status" value="1"/>
</dbReference>
<sequence>MIGIDVGGANLKVADGQGVHIHYCPLWTGAPISDLLRQYAAAADHNEPAAVVMSGELADCFENKLQGIGFIADAVRKVFPKARFYGTDATFHDGAVPVLAAANWLVSADFLREKYPDAVLLDIGSTTADIIPLSRFSDLLGLTDLARLQKGYLVYTGMLRTPVATLLSSVNLGRITTPVSTEYFAASADAHLVLGHIAPVEYTCDTPDHKEKTPEASLRRLARVVCADLEEIGEEGAREIAGAFWERQKEIVCGAVRRVQEENGVSSVIVAGLGASLFARELCGTDLNRALGPVADALPAYAVREVALRKHGK</sequence>
<dbReference type="AlphaFoldDB" id="A7I6S8"/>
<dbReference type="STRING" id="456442.Mboo_0921"/>
<gene>
    <name evidence="2" type="ordered locus">Mboo_0921</name>
</gene>
<protein>
    <recommendedName>
        <fullName evidence="1">Hydantoinase A/oxoprolinase domain-containing protein</fullName>
    </recommendedName>
</protein>
<dbReference type="Proteomes" id="UP000002408">
    <property type="component" value="Chromosome"/>
</dbReference>
<feature type="domain" description="Hydantoinase A/oxoprolinase" evidence="1">
    <location>
        <begin position="50"/>
        <end position="279"/>
    </location>
</feature>
<dbReference type="eggNOG" id="arCOG04369">
    <property type="taxonomic scope" value="Archaea"/>
</dbReference>
<evidence type="ECO:0000313" key="2">
    <source>
        <dbReference type="EMBL" id="ABS55439.1"/>
    </source>
</evidence>
<keyword evidence="3" id="KW-1185">Reference proteome</keyword>
<dbReference type="KEGG" id="mbn:Mboo_0921"/>
<dbReference type="RefSeq" id="WP_012106464.1">
    <property type="nucleotide sequence ID" value="NC_009712.1"/>
</dbReference>
<dbReference type="Gene3D" id="3.30.420.190">
    <property type="entry name" value="conserved archaeal protein q6m145"/>
    <property type="match status" value="1"/>
</dbReference>
<name>A7I6S8_METB6</name>
<dbReference type="InterPro" id="IPR002756">
    <property type="entry name" value="MfnF"/>
</dbReference>
<accession>A7I6S8</accession>
<dbReference type="Gene3D" id="3.30.420.40">
    <property type="match status" value="1"/>
</dbReference>
<dbReference type="HOGENOM" id="CLU_060932_0_0_2"/>
<organism evidence="2 3">
    <name type="scientific">Methanoregula boonei (strain DSM 21154 / JCM 14090 / 6A8)</name>
    <dbReference type="NCBI Taxonomy" id="456442"/>
    <lineage>
        <taxon>Archaea</taxon>
        <taxon>Methanobacteriati</taxon>
        <taxon>Methanobacteriota</taxon>
        <taxon>Stenosarchaea group</taxon>
        <taxon>Methanomicrobia</taxon>
        <taxon>Methanomicrobiales</taxon>
        <taxon>Methanoregulaceae</taxon>
        <taxon>Methanoregula</taxon>
    </lineage>
</organism>
<reference evidence="3" key="1">
    <citation type="journal article" date="2015" name="Microbiology">
        <title>Genome of Methanoregula boonei 6A8 reveals adaptations to oligotrophic peatland environments.</title>
        <authorList>
            <person name="Braeuer S."/>
            <person name="Cadillo-Quiroz H."/>
            <person name="Kyrpides N."/>
            <person name="Woyke T."/>
            <person name="Goodwin L."/>
            <person name="Detter C."/>
            <person name="Podell S."/>
            <person name="Yavitt J.B."/>
            <person name="Zinder S.H."/>
        </authorList>
    </citation>
    <scope>NUCLEOTIDE SEQUENCE [LARGE SCALE GENOMIC DNA]</scope>
    <source>
        <strain evidence="3">DSM 21154 / JCM 14090 / 6A8</strain>
    </source>
</reference>
<dbReference type="GO" id="GO:0016787">
    <property type="term" value="F:hydrolase activity"/>
    <property type="evidence" value="ECO:0007669"/>
    <property type="project" value="InterPro"/>
</dbReference>
<dbReference type="NCBIfam" id="TIGR03123">
    <property type="entry name" value="one_C_unchar_1"/>
    <property type="match status" value="1"/>
</dbReference>
<dbReference type="InterPro" id="IPR002821">
    <property type="entry name" value="Hydantoinase_A"/>
</dbReference>